<organism evidence="3 4">
    <name type="scientific">Diversispora epigaea</name>
    <dbReference type="NCBI Taxonomy" id="1348612"/>
    <lineage>
        <taxon>Eukaryota</taxon>
        <taxon>Fungi</taxon>
        <taxon>Fungi incertae sedis</taxon>
        <taxon>Mucoromycota</taxon>
        <taxon>Glomeromycotina</taxon>
        <taxon>Glomeromycetes</taxon>
        <taxon>Diversisporales</taxon>
        <taxon>Diversisporaceae</taxon>
        <taxon>Diversispora</taxon>
    </lineage>
</organism>
<dbReference type="Proteomes" id="UP000266861">
    <property type="component" value="Unassembled WGS sequence"/>
</dbReference>
<keyword evidence="1" id="KW-1133">Transmembrane helix</keyword>
<evidence type="ECO:0000256" key="1">
    <source>
        <dbReference type="SAM" id="Phobius"/>
    </source>
</evidence>
<dbReference type="EMBL" id="PQFF01000373">
    <property type="protein sequence ID" value="RHZ54924.1"/>
    <property type="molecule type" value="Genomic_DNA"/>
</dbReference>
<keyword evidence="1" id="KW-0472">Membrane</keyword>
<proteinExistence type="predicted"/>
<sequence>MKSSIKTFIFLAIFCLIVTITQQPRASSSISSLISSPIKSIITTTITFIPTGVSPTTLITITTITTIPSISSSIDDTSSETNGSTPKFLKPLLIGSGIGVVVLISIICIIIFIFHKKRNNVLKIAGSRDSR</sequence>
<name>A0A397GZM9_9GLOM</name>
<keyword evidence="4" id="KW-1185">Reference proteome</keyword>
<accession>A0A397GZM9</accession>
<evidence type="ECO:0000313" key="4">
    <source>
        <dbReference type="Proteomes" id="UP000266861"/>
    </source>
</evidence>
<feature type="chain" id="PRO_5017377787" description="Mid2 domain-containing protein" evidence="2">
    <location>
        <begin position="23"/>
        <end position="131"/>
    </location>
</feature>
<gene>
    <name evidence="3" type="ORF">Glove_421g97</name>
</gene>
<keyword evidence="1" id="KW-0812">Transmembrane</keyword>
<protein>
    <recommendedName>
        <fullName evidence="5">Mid2 domain-containing protein</fullName>
    </recommendedName>
</protein>
<evidence type="ECO:0008006" key="5">
    <source>
        <dbReference type="Google" id="ProtNLM"/>
    </source>
</evidence>
<evidence type="ECO:0000313" key="3">
    <source>
        <dbReference type="EMBL" id="RHZ54924.1"/>
    </source>
</evidence>
<reference evidence="3 4" key="1">
    <citation type="submission" date="2018-08" db="EMBL/GenBank/DDBJ databases">
        <title>Genome and evolution of the arbuscular mycorrhizal fungus Diversispora epigaea (formerly Glomus versiforme) and its bacterial endosymbionts.</title>
        <authorList>
            <person name="Sun X."/>
            <person name="Fei Z."/>
            <person name="Harrison M."/>
        </authorList>
    </citation>
    <scope>NUCLEOTIDE SEQUENCE [LARGE SCALE GENOMIC DNA]</scope>
    <source>
        <strain evidence="3 4">IT104</strain>
    </source>
</reference>
<comment type="caution">
    <text evidence="3">The sequence shown here is derived from an EMBL/GenBank/DDBJ whole genome shotgun (WGS) entry which is preliminary data.</text>
</comment>
<feature type="transmembrane region" description="Helical" evidence="1">
    <location>
        <begin position="92"/>
        <end position="114"/>
    </location>
</feature>
<dbReference type="AlphaFoldDB" id="A0A397GZM9"/>
<evidence type="ECO:0000256" key="2">
    <source>
        <dbReference type="SAM" id="SignalP"/>
    </source>
</evidence>
<keyword evidence="2" id="KW-0732">Signal</keyword>
<feature type="signal peptide" evidence="2">
    <location>
        <begin position="1"/>
        <end position="22"/>
    </location>
</feature>